<accession>A0A4S4FSI2</accession>
<dbReference type="RefSeq" id="WP_136426042.1">
    <property type="nucleotide sequence ID" value="NZ_SSSM01000001.1"/>
</dbReference>
<evidence type="ECO:0000313" key="3">
    <source>
        <dbReference type="Proteomes" id="UP000309133"/>
    </source>
</evidence>
<evidence type="ECO:0000313" key="2">
    <source>
        <dbReference type="EMBL" id="THG33261.1"/>
    </source>
</evidence>
<organism evidence="2 3">
    <name type="scientific">Naasia lichenicola</name>
    <dbReference type="NCBI Taxonomy" id="2565933"/>
    <lineage>
        <taxon>Bacteria</taxon>
        <taxon>Bacillati</taxon>
        <taxon>Actinomycetota</taxon>
        <taxon>Actinomycetes</taxon>
        <taxon>Micrococcales</taxon>
        <taxon>Microbacteriaceae</taxon>
        <taxon>Naasia</taxon>
    </lineage>
</organism>
<evidence type="ECO:0000256" key="1">
    <source>
        <dbReference type="SAM" id="MobiDB-lite"/>
    </source>
</evidence>
<reference evidence="2 3" key="1">
    <citation type="submission" date="2019-04" db="EMBL/GenBank/DDBJ databases">
        <authorList>
            <person name="Jiang L."/>
        </authorList>
    </citation>
    <scope>NUCLEOTIDE SEQUENCE [LARGE SCALE GENOMIC DNA]</scope>
    <source>
        <strain evidence="2 3">YIM 131853</strain>
    </source>
</reference>
<name>A0A4S4FSI2_9MICO</name>
<protein>
    <submittedName>
        <fullName evidence="2">Uncharacterized protein</fullName>
    </submittedName>
</protein>
<gene>
    <name evidence="2" type="ORF">E6C64_02605</name>
</gene>
<dbReference type="OrthoDB" id="3831063at2"/>
<sequence>MGLFKSPEERDAAQSRKAEARWAASPIGKATAAAREGRRLLELEFDRDAKDDAADLESIEALGWRVEFASYYFVPNHQSDNSISGATRARYLFRWTSGTGSKLAVETVTDVSSTI</sequence>
<keyword evidence="3" id="KW-1185">Reference proteome</keyword>
<feature type="region of interest" description="Disordered" evidence="1">
    <location>
        <begin position="1"/>
        <end position="20"/>
    </location>
</feature>
<dbReference type="EMBL" id="SSSM01000001">
    <property type="protein sequence ID" value="THG33261.1"/>
    <property type="molecule type" value="Genomic_DNA"/>
</dbReference>
<proteinExistence type="predicted"/>
<dbReference type="AlphaFoldDB" id="A0A4S4FSI2"/>
<dbReference type="Proteomes" id="UP000309133">
    <property type="component" value="Unassembled WGS sequence"/>
</dbReference>
<comment type="caution">
    <text evidence="2">The sequence shown here is derived from an EMBL/GenBank/DDBJ whole genome shotgun (WGS) entry which is preliminary data.</text>
</comment>